<gene>
    <name evidence="1" type="ORF">C470_14458</name>
</gene>
<evidence type="ECO:0000313" key="1">
    <source>
        <dbReference type="EMBL" id="EMA57476.1"/>
    </source>
</evidence>
<reference evidence="1 2" key="1">
    <citation type="journal article" date="2014" name="PLoS Genet.">
        <title>Phylogenetically driven sequencing of extremely halophilic archaea reveals strategies for static and dynamic osmo-response.</title>
        <authorList>
            <person name="Becker E.A."/>
            <person name="Seitzer P.M."/>
            <person name="Tritt A."/>
            <person name="Larsen D."/>
            <person name="Krusor M."/>
            <person name="Yao A.I."/>
            <person name="Wu D."/>
            <person name="Madern D."/>
            <person name="Eisen J.A."/>
            <person name="Darling A.E."/>
            <person name="Facciotti M.T."/>
        </authorList>
    </citation>
    <scope>NUCLEOTIDE SEQUENCE [LARGE SCALE GENOMIC DNA]</scope>
    <source>
        <strain evidence="1 2">JCM 13561</strain>
    </source>
</reference>
<protein>
    <submittedName>
        <fullName evidence="1">Uncharacterized protein</fullName>
    </submittedName>
</protein>
<dbReference type="EMBL" id="AOJF01000057">
    <property type="protein sequence ID" value="EMA57476.1"/>
    <property type="molecule type" value="Genomic_DNA"/>
</dbReference>
<proteinExistence type="predicted"/>
<dbReference type="AlphaFoldDB" id="M0NI00"/>
<name>M0NI00_9EURY</name>
<sequence length="79" mass="8506">MTRHVDAYVEPKTREVDEVVTANVTKSGDGETIGVPVFFSADDIEKQGLDPTDIDEIGIRVEDGYILLVPVSAGVEGTE</sequence>
<organism evidence="1 2">
    <name type="scientific">Halorubrum distributum JCM 13561</name>
    <dbReference type="NCBI Taxonomy" id="1227483"/>
    <lineage>
        <taxon>Archaea</taxon>
        <taxon>Methanobacteriati</taxon>
        <taxon>Methanobacteriota</taxon>
        <taxon>Stenosarchaea group</taxon>
        <taxon>Halobacteria</taxon>
        <taxon>Halobacteriales</taxon>
        <taxon>Haloferacaceae</taxon>
        <taxon>Halorubrum</taxon>
        <taxon>Halorubrum distributum group</taxon>
    </lineage>
</organism>
<dbReference type="RefSeq" id="WP_008368124.1">
    <property type="nucleotide sequence ID" value="NZ_AOJF01000057.1"/>
</dbReference>
<dbReference type="Proteomes" id="UP000011581">
    <property type="component" value="Unassembled WGS sequence"/>
</dbReference>
<evidence type="ECO:0000313" key="2">
    <source>
        <dbReference type="Proteomes" id="UP000011581"/>
    </source>
</evidence>
<accession>M0NI00</accession>
<comment type="caution">
    <text evidence="1">The sequence shown here is derived from an EMBL/GenBank/DDBJ whole genome shotgun (WGS) entry which is preliminary data.</text>
</comment>
<dbReference type="PATRIC" id="fig|1227483.3.peg.2877"/>